<organism evidence="6">
    <name type="scientific">Strongyloides stercoralis</name>
    <name type="common">Threadworm</name>
    <dbReference type="NCBI Taxonomy" id="6248"/>
    <lineage>
        <taxon>Eukaryota</taxon>
        <taxon>Metazoa</taxon>
        <taxon>Ecdysozoa</taxon>
        <taxon>Nematoda</taxon>
        <taxon>Chromadorea</taxon>
        <taxon>Rhabditida</taxon>
        <taxon>Tylenchina</taxon>
        <taxon>Panagrolaimomorpha</taxon>
        <taxon>Strongyloidoidea</taxon>
        <taxon>Strongyloididae</taxon>
        <taxon>Strongyloides</taxon>
    </lineage>
</organism>
<evidence type="ECO:0000313" key="5">
    <source>
        <dbReference type="Proteomes" id="UP000035681"/>
    </source>
</evidence>
<keyword evidence="2" id="KW-1133">Transmembrane helix</keyword>
<dbReference type="WBParaSite" id="SSTP_0001089800.1">
    <property type="protein sequence ID" value="SSTP_0001089800.1"/>
    <property type="gene ID" value="SSTP_0001089800"/>
</dbReference>
<dbReference type="STRING" id="6248.A0A0K0EN61"/>
<dbReference type="InterPro" id="IPR038614">
    <property type="entry name" value="GK_N_sf"/>
</dbReference>
<dbReference type="PANTHER" id="PTHR12227:SF0">
    <property type="entry name" value="GLYCERATE KINASE"/>
    <property type="match status" value="1"/>
</dbReference>
<dbReference type="Pfam" id="PF13660">
    <property type="entry name" value="DUF4147"/>
    <property type="match status" value="1"/>
</dbReference>
<protein>
    <submittedName>
        <fullName evidence="6">Glycerate kinase</fullName>
    </submittedName>
    <submittedName>
        <fullName evidence="7">MOFRL-associated domain-containing protein</fullName>
    </submittedName>
</protein>
<dbReference type="Gene3D" id="3.40.1480.10">
    <property type="entry name" value="MOFRL domain"/>
    <property type="match status" value="1"/>
</dbReference>
<keyword evidence="2" id="KW-0472">Membrane</keyword>
<name>A0A0K0EN61_STRER</name>
<keyword evidence="5" id="KW-1185">Reference proteome</keyword>
<dbReference type="SUPFAM" id="SSF82544">
    <property type="entry name" value="GckA/TtuD-like"/>
    <property type="match status" value="1"/>
</dbReference>
<comment type="similarity">
    <text evidence="1">Belongs to the glycerate kinase type-2 family.</text>
</comment>
<reference evidence="6" key="1">
    <citation type="submission" date="2015-08" db="UniProtKB">
        <authorList>
            <consortium name="WormBaseParasite"/>
        </authorList>
    </citation>
    <scope>IDENTIFICATION</scope>
</reference>
<accession>A0A0K0EN61</accession>
<feature type="transmembrane region" description="Helical" evidence="2">
    <location>
        <begin position="50"/>
        <end position="74"/>
    </location>
</feature>
<sequence>MAIRKRVNHEYPTNKYKKNDIKNDISNTNKYNVEKIQKIKKENMKINTNFFIYNIFFCLIASIIPILVLIYFIVTSNYVNKNENFYIKQIIKTSLNEMNPKDLVIKSIYDNLDSILYDNETFKQNLHVIAFGKAAIPMILGVESELGKYISSSIASIPYDVVVPKVSNLKTTFLNGAKNNLPDKNSLETTKKINNFIDNIPENDTVIILISGGGSALLTSPIPGVTLEEKHNITKLVSSYGADIRQLNIVRQSLSTLKGGQLGEKLYPRKVISLILSDIVGDPIQYIASGPTYIDNNIKGESRRIKRYNEAINVLKKLNLFSYISSQTLDAMKMYAYDKNNIENKTNSNDGRIKNYIIGNNMKGLQILRDKLLSIPTDFSIDKVIIVTDSLEKDVNVLGQDYCNIIKKFIEIGDIDLSPIIPKMETFKIKSNQKRIVFLFGGEWVIKLNKNSKNGIGGRNQNLVLEVLNNVINQIEDDKIFLKRSFSFISINTDGFDGPTTAAGAMINYQDILYFLSQKDDKNKDLNNDITIDNIPEYIINKNSFEFWAKYKNGRNHILTGRSNTNFMDISILILENNN</sequence>
<dbReference type="InterPro" id="IPR037035">
    <property type="entry name" value="GK-like_C_sf"/>
</dbReference>
<evidence type="ECO:0000313" key="6">
    <source>
        <dbReference type="WBParaSite" id="SSTP_0001089800.1"/>
    </source>
</evidence>
<evidence type="ECO:0000259" key="3">
    <source>
        <dbReference type="Pfam" id="PF05161"/>
    </source>
</evidence>
<dbReference type="Proteomes" id="UP000035681">
    <property type="component" value="Unplaced"/>
</dbReference>
<evidence type="ECO:0000259" key="4">
    <source>
        <dbReference type="Pfam" id="PF13660"/>
    </source>
</evidence>
<dbReference type="PANTHER" id="PTHR12227">
    <property type="entry name" value="GLYCERATE KINASE"/>
    <property type="match status" value="1"/>
</dbReference>
<dbReference type="InterPro" id="IPR025286">
    <property type="entry name" value="MOFRL_assoc_dom"/>
</dbReference>
<dbReference type="WBParaSite" id="TCONS_00013829.p1">
    <property type="protein sequence ID" value="TCONS_00013829.p1"/>
    <property type="gene ID" value="XLOC_008779"/>
</dbReference>
<evidence type="ECO:0000256" key="1">
    <source>
        <dbReference type="ARBA" id="ARBA00005393"/>
    </source>
</evidence>
<dbReference type="GO" id="GO:0008887">
    <property type="term" value="F:glycerate kinase activity"/>
    <property type="evidence" value="ECO:0007669"/>
    <property type="project" value="InterPro"/>
</dbReference>
<dbReference type="GO" id="GO:0005737">
    <property type="term" value="C:cytoplasm"/>
    <property type="evidence" value="ECO:0007669"/>
    <property type="project" value="TreeGrafter"/>
</dbReference>
<dbReference type="Pfam" id="PF05161">
    <property type="entry name" value="MOFRL"/>
    <property type="match status" value="1"/>
</dbReference>
<proteinExistence type="inferred from homology"/>
<dbReference type="InterPro" id="IPR039760">
    <property type="entry name" value="MOFRL_protein"/>
</dbReference>
<dbReference type="AlphaFoldDB" id="A0A0K0EN61"/>
<evidence type="ECO:0000313" key="7">
    <source>
        <dbReference type="WBParaSite" id="TCONS_00013829.p1"/>
    </source>
</evidence>
<evidence type="ECO:0000256" key="2">
    <source>
        <dbReference type="SAM" id="Phobius"/>
    </source>
</evidence>
<keyword evidence="2" id="KW-0812">Transmembrane</keyword>
<dbReference type="InterPro" id="IPR007835">
    <property type="entry name" value="MOFRL"/>
</dbReference>
<feature type="domain" description="MOFRL-associated" evidence="4">
    <location>
        <begin position="87"/>
        <end position="305"/>
    </location>
</feature>
<dbReference type="Gene3D" id="3.40.50.10180">
    <property type="entry name" value="Glycerate kinase, MOFRL-like N-terminal domain"/>
    <property type="match status" value="1"/>
</dbReference>
<feature type="domain" description="MOFRL" evidence="3">
    <location>
        <begin position="437"/>
        <end position="569"/>
    </location>
</feature>